<dbReference type="InterPro" id="IPR001647">
    <property type="entry name" value="HTH_TetR"/>
</dbReference>
<dbReference type="SUPFAM" id="SSF48498">
    <property type="entry name" value="Tetracyclin repressor-like, C-terminal domain"/>
    <property type="match status" value="1"/>
</dbReference>
<dbReference type="PRINTS" id="PR00455">
    <property type="entry name" value="HTHTETR"/>
</dbReference>
<feature type="DNA-binding region" description="H-T-H motif" evidence="2">
    <location>
        <begin position="37"/>
        <end position="56"/>
    </location>
</feature>
<reference evidence="4 5" key="1">
    <citation type="submission" date="2022-10" db="EMBL/GenBank/DDBJ databases">
        <title>Luteolibacter flavescens strain MCCC 1K03193, whole genome shotgun sequencing project.</title>
        <authorList>
            <person name="Zhao G."/>
            <person name="Shen L."/>
        </authorList>
    </citation>
    <scope>NUCLEOTIDE SEQUENCE [LARGE SCALE GENOMIC DNA]</scope>
    <source>
        <strain evidence="4 5">MCCC 1K03193</strain>
    </source>
</reference>
<feature type="domain" description="HTH tetR-type" evidence="3">
    <location>
        <begin position="14"/>
        <end position="74"/>
    </location>
</feature>
<evidence type="ECO:0000313" key="5">
    <source>
        <dbReference type="Proteomes" id="UP001207930"/>
    </source>
</evidence>
<dbReference type="Gene3D" id="1.10.10.60">
    <property type="entry name" value="Homeodomain-like"/>
    <property type="match status" value="1"/>
</dbReference>
<dbReference type="RefSeq" id="WP_264503546.1">
    <property type="nucleotide sequence ID" value="NZ_JAPDDS010000019.1"/>
</dbReference>
<dbReference type="Pfam" id="PF00440">
    <property type="entry name" value="TetR_N"/>
    <property type="match status" value="1"/>
</dbReference>
<dbReference type="InterPro" id="IPR036271">
    <property type="entry name" value="Tet_transcr_reg_TetR-rel_C_sf"/>
</dbReference>
<keyword evidence="5" id="KW-1185">Reference proteome</keyword>
<protein>
    <submittedName>
        <fullName evidence="4">CerR family C-terminal domain-containing protein</fullName>
    </submittedName>
</protein>
<sequence>MQRELFPTSPNKGEQARRKLLLAALKKVGEKGYENASVREIADDAGQNVASIAYYFGNKEKLYAAVLEGIGVYLAGIFSGLAEETRAKLESGTLDPQSATNVMKQLLRTLLGQQLEGGEFDKIRLVMIREQSSPSESFDLLYKKTLKPLHELFTNVLGVATGEDPASTITILRGHALFGQVLAFTVARTTILRRLGVKKLTRDHLATIGDIIDEHLDIICPGLKGAIP</sequence>
<evidence type="ECO:0000256" key="2">
    <source>
        <dbReference type="PROSITE-ProRule" id="PRU00335"/>
    </source>
</evidence>
<dbReference type="PANTHER" id="PTHR30055">
    <property type="entry name" value="HTH-TYPE TRANSCRIPTIONAL REGULATOR RUTR"/>
    <property type="match status" value="1"/>
</dbReference>
<comment type="caution">
    <text evidence="4">The sequence shown here is derived from an EMBL/GenBank/DDBJ whole genome shotgun (WGS) entry which is preliminary data.</text>
</comment>
<dbReference type="Gene3D" id="1.10.357.10">
    <property type="entry name" value="Tetracycline Repressor, domain 2"/>
    <property type="match status" value="1"/>
</dbReference>
<evidence type="ECO:0000313" key="4">
    <source>
        <dbReference type="EMBL" id="MCW1887591.1"/>
    </source>
</evidence>
<evidence type="ECO:0000259" key="3">
    <source>
        <dbReference type="PROSITE" id="PS50977"/>
    </source>
</evidence>
<dbReference type="PANTHER" id="PTHR30055:SF226">
    <property type="entry name" value="HTH-TYPE TRANSCRIPTIONAL REGULATOR PKSA"/>
    <property type="match status" value="1"/>
</dbReference>
<name>A0ABT3FVH3_9BACT</name>
<dbReference type="SUPFAM" id="SSF46689">
    <property type="entry name" value="Homeodomain-like"/>
    <property type="match status" value="1"/>
</dbReference>
<evidence type="ECO:0000256" key="1">
    <source>
        <dbReference type="ARBA" id="ARBA00023125"/>
    </source>
</evidence>
<dbReference type="Pfam" id="PF09209">
    <property type="entry name" value="CecR_C"/>
    <property type="match status" value="1"/>
</dbReference>
<dbReference type="InterPro" id="IPR009057">
    <property type="entry name" value="Homeodomain-like_sf"/>
</dbReference>
<dbReference type="PROSITE" id="PS50977">
    <property type="entry name" value="HTH_TETR_2"/>
    <property type="match status" value="1"/>
</dbReference>
<accession>A0ABT3FVH3</accession>
<dbReference type="InterPro" id="IPR050109">
    <property type="entry name" value="HTH-type_TetR-like_transc_reg"/>
</dbReference>
<organism evidence="4 5">
    <name type="scientific">Luteolibacter flavescens</name>
    <dbReference type="NCBI Taxonomy" id="1859460"/>
    <lineage>
        <taxon>Bacteria</taxon>
        <taxon>Pseudomonadati</taxon>
        <taxon>Verrucomicrobiota</taxon>
        <taxon>Verrucomicrobiia</taxon>
        <taxon>Verrucomicrobiales</taxon>
        <taxon>Verrucomicrobiaceae</taxon>
        <taxon>Luteolibacter</taxon>
    </lineage>
</organism>
<dbReference type="EMBL" id="JAPDDS010000019">
    <property type="protein sequence ID" value="MCW1887591.1"/>
    <property type="molecule type" value="Genomic_DNA"/>
</dbReference>
<dbReference type="InterPro" id="IPR015292">
    <property type="entry name" value="Tscrpt_reg_YbiH_C"/>
</dbReference>
<dbReference type="Proteomes" id="UP001207930">
    <property type="component" value="Unassembled WGS sequence"/>
</dbReference>
<proteinExistence type="predicted"/>
<gene>
    <name evidence="4" type="ORF">OKA04_22835</name>
</gene>
<keyword evidence="1 2" id="KW-0238">DNA-binding</keyword>